<keyword evidence="7" id="KW-0732">Signal</keyword>
<dbReference type="InterPro" id="IPR043504">
    <property type="entry name" value="Peptidase_S1_PA_chymotrypsin"/>
</dbReference>
<evidence type="ECO:0000256" key="2">
    <source>
        <dbReference type="ARBA" id="ARBA00009228"/>
    </source>
</evidence>
<proteinExistence type="inferred from homology"/>
<dbReference type="SMART" id="SM00130">
    <property type="entry name" value="KR"/>
    <property type="match status" value="1"/>
</dbReference>
<dbReference type="RefSeq" id="XP_015262573.1">
    <property type="nucleotide sequence ID" value="XM_015407087.1"/>
</dbReference>
<dbReference type="PRINTS" id="PR00722">
    <property type="entry name" value="CHYMOTRYPSIN"/>
</dbReference>
<evidence type="ECO:0000256" key="12">
    <source>
        <dbReference type="PROSITE-ProRule" id="PRU00076"/>
    </source>
</evidence>
<feature type="domain" description="Peptidase S1" evidence="16">
    <location>
        <begin position="256"/>
        <end position="494"/>
    </location>
</feature>
<dbReference type="PANTHER" id="PTHR24264">
    <property type="entry name" value="TRYPSIN-RELATED"/>
    <property type="match status" value="1"/>
</dbReference>
<dbReference type="InterPro" id="IPR033116">
    <property type="entry name" value="TRYPSIN_SER"/>
</dbReference>
<keyword evidence="8" id="KW-0378">Hydrolase</keyword>
<dbReference type="PROSITE" id="PS51091">
    <property type="entry name" value="FN1_2"/>
    <property type="match status" value="1"/>
</dbReference>
<dbReference type="SUPFAM" id="SSF57440">
    <property type="entry name" value="Kringle-like"/>
    <property type="match status" value="1"/>
</dbReference>
<accession>A0ABM1JM86</accession>
<evidence type="ECO:0000259" key="16">
    <source>
        <dbReference type="PROSITE" id="PS50240"/>
    </source>
</evidence>
<dbReference type="InterPro" id="IPR000001">
    <property type="entry name" value="Kringle"/>
</dbReference>
<dbReference type="InterPro" id="IPR009003">
    <property type="entry name" value="Peptidase_S1_PA"/>
</dbReference>
<dbReference type="InterPro" id="IPR000083">
    <property type="entry name" value="Fibronectin_type1"/>
</dbReference>
<comment type="similarity">
    <text evidence="2">Belongs to the peptidase S1 family. Snake venom subfamily.</text>
</comment>
<keyword evidence="11" id="KW-0325">Glycoprotein</keyword>
<dbReference type="InterPro" id="IPR012224">
    <property type="entry name" value="Pept_S1A_FX"/>
</dbReference>
<keyword evidence="10 12" id="KW-1015">Disulfide bond</keyword>
<evidence type="ECO:0000259" key="15">
    <source>
        <dbReference type="PROSITE" id="PS50070"/>
    </source>
</evidence>
<gene>
    <name evidence="19" type="primary">HGFAC</name>
</gene>
<dbReference type="PROSITE" id="PS00022">
    <property type="entry name" value="EGF_1"/>
    <property type="match status" value="2"/>
</dbReference>
<feature type="disulfide bond" evidence="12">
    <location>
        <begin position="102"/>
        <end position="119"/>
    </location>
</feature>
<dbReference type="Proteomes" id="UP000694871">
    <property type="component" value="Unplaced"/>
</dbReference>
<feature type="domain" description="EGF-like" evidence="14">
    <location>
        <begin position="13"/>
        <end position="50"/>
    </location>
</feature>
<feature type="disulfide bond" evidence="12">
    <location>
        <begin position="21"/>
        <end position="38"/>
    </location>
</feature>
<dbReference type="InterPro" id="IPR050127">
    <property type="entry name" value="Serine_Proteases_S1"/>
</dbReference>
<dbReference type="InterPro" id="IPR038178">
    <property type="entry name" value="Kringle_sf"/>
</dbReference>
<evidence type="ECO:0000313" key="18">
    <source>
        <dbReference type="Proteomes" id="UP000694871"/>
    </source>
</evidence>
<evidence type="ECO:0000256" key="6">
    <source>
        <dbReference type="ARBA" id="ARBA00022670"/>
    </source>
</evidence>
<evidence type="ECO:0000256" key="4">
    <source>
        <dbReference type="ARBA" id="ARBA00022536"/>
    </source>
</evidence>
<evidence type="ECO:0000313" key="19">
    <source>
        <dbReference type="RefSeq" id="XP_015262573.1"/>
    </source>
</evidence>
<evidence type="ECO:0000256" key="10">
    <source>
        <dbReference type="ARBA" id="ARBA00023157"/>
    </source>
</evidence>
<dbReference type="PANTHER" id="PTHR24264:SF43">
    <property type="entry name" value="HEPATOCYTE GROWTH FACTOR ACTIVATOR"/>
    <property type="match status" value="1"/>
</dbReference>
<evidence type="ECO:0000256" key="9">
    <source>
        <dbReference type="ARBA" id="ARBA00022825"/>
    </source>
</evidence>
<keyword evidence="6" id="KW-0645">Protease</keyword>
<name>A0ABM1JM86_GEKJA</name>
<feature type="disulfide bond" evidence="12">
    <location>
        <begin position="121"/>
        <end position="130"/>
    </location>
</feature>
<dbReference type="GeneID" id="107106870"/>
<dbReference type="PROSITE" id="PS50070">
    <property type="entry name" value="KRINGLE_2"/>
    <property type="match status" value="1"/>
</dbReference>
<dbReference type="CDD" id="cd00190">
    <property type="entry name" value="Tryp_SPc"/>
    <property type="match status" value="1"/>
</dbReference>
<dbReference type="PROSITE" id="PS00021">
    <property type="entry name" value="KRINGLE_1"/>
    <property type="match status" value="1"/>
</dbReference>
<keyword evidence="5 13" id="KW-0420">Kringle</keyword>
<keyword evidence="4 12" id="KW-0245">EGF-like domain</keyword>
<dbReference type="InterPro" id="IPR001314">
    <property type="entry name" value="Peptidase_S1A"/>
</dbReference>
<organism evidence="18 19">
    <name type="scientific">Gekko japonicus</name>
    <name type="common">Schlegel's Japanese gecko</name>
    <dbReference type="NCBI Taxonomy" id="146911"/>
    <lineage>
        <taxon>Eukaryota</taxon>
        <taxon>Metazoa</taxon>
        <taxon>Chordata</taxon>
        <taxon>Craniata</taxon>
        <taxon>Vertebrata</taxon>
        <taxon>Euteleostomi</taxon>
        <taxon>Lepidosauria</taxon>
        <taxon>Squamata</taxon>
        <taxon>Bifurcata</taxon>
        <taxon>Gekkota</taxon>
        <taxon>Gekkonidae</taxon>
        <taxon>Gekkoninae</taxon>
        <taxon>Gekko</taxon>
    </lineage>
</organism>
<evidence type="ECO:0000259" key="14">
    <source>
        <dbReference type="PROSITE" id="PS50026"/>
    </source>
</evidence>
<dbReference type="Gene3D" id="2.40.20.10">
    <property type="entry name" value="Plasminogen Kringle 4"/>
    <property type="match status" value="1"/>
</dbReference>
<dbReference type="SUPFAM" id="SSF57196">
    <property type="entry name" value="EGF/Laminin"/>
    <property type="match status" value="1"/>
</dbReference>
<dbReference type="PROSITE" id="PS01186">
    <property type="entry name" value="EGF_2"/>
    <property type="match status" value="1"/>
</dbReference>
<dbReference type="Gene3D" id="2.40.10.10">
    <property type="entry name" value="Trypsin-like serine proteases"/>
    <property type="match status" value="1"/>
</dbReference>
<dbReference type="PROSITE" id="PS01253">
    <property type="entry name" value="FN1_1"/>
    <property type="match status" value="1"/>
</dbReference>
<dbReference type="SMART" id="SM00020">
    <property type="entry name" value="Tryp_SPc"/>
    <property type="match status" value="1"/>
</dbReference>
<dbReference type="PROSITE" id="PS00135">
    <property type="entry name" value="TRYPSIN_SER"/>
    <property type="match status" value="1"/>
</dbReference>
<feature type="domain" description="Fibronectin type-I" evidence="17">
    <location>
        <begin position="52"/>
        <end position="92"/>
    </location>
</feature>
<feature type="disulfide bond" evidence="12">
    <location>
        <begin position="40"/>
        <end position="49"/>
    </location>
</feature>
<comment type="subcellular location">
    <subcellularLocation>
        <location evidence="1">Secreted</location>
    </subcellularLocation>
</comment>
<reference evidence="19" key="1">
    <citation type="submission" date="2025-08" db="UniProtKB">
        <authorList>
            <consortium name="RefSeq"/>
        </authorList>
    </citation>
    <scope>IDENTIFICATION</scope>
</reference>
<dbReference type="Pfam" id="PF00089">
    <property type="entry name" value="Trypsin"/>
    <property type="match status" value="1"/>
</dbReference>
<evidence type="ECO:0000256" key="11">
    <source>
        <dbReference type="ARBA" id="ARBA00023180"/>
    </source>
</evidence>
<dbReference type="PROSITE" id="PS50026">
    <property type="entry name" value="EGF_3"/>
    <property type="match status" value="2"/>
</dbReference>
<dbReference type="Pfam" id="PF00051">
    <property type="entry name" value="Kringle"/>
    <property type="match status" value="1"/>
</dbReference>
<dbReference type="SMART" id="SM00181">
    <property type="entry name" value="EGF"/>
    <property type="match status" value="2"/>
</dbReference>
<feature type="domain" description="EGF-like" evidence="14">
    <location>
        <begin position="93"/>
        <end position="131"/>
    </location>
</feature>
<comment type="caution">
    <text evidence="12">Lacks conserved residue(s) required for the propagation of feature annotation.</text>
</comment>
<protein>
    <submittedName>
        <fullName evidence="19">Hepatocyte growth factor activator</fullName>
    </submittedName>
</protein>
<dbReference type="CDD" id="cd00108">
    <property type="entry name" value="KR"/>
    <property type="match status" value="1"/>
</dbReference>
<dbReference type="SUPFAM" id="SSF50494">
    <property type="entry name" value="Trypsin-like serine proteases"/>
    <property type="match status" value="1"/>
</dbReference>
<evidence type="ECO:0000256" key="13">
    <source>
        <dbReference type="PROSITE-ProRule" id="PRU00121"/>
    </source>
</evidence>
<dbReference type="InterPro" id="IPR018056">
    <property type="entry name" value="Kringle_CS"/>
</dbReference>
<evidence type="ECO:0000256" key="7">
    <source>
        <dbReference type="ARBA" id="ARBA00022729"/>
    </source>
</evidence>
<dbReference type="InterPro" id="IPR013806">
    <property type="entry name" value="Kringle-like"/>
</dbReference>
<evidence type="ECO:0000256" key="1">
    <source>
        <dbReference type="ARBA" id="ARBA00004613"/>
    </source>
</evidence>
<keyword evidence="3" id="KW-0964">Secreted</keyword>
<evidence type="ECO:0000256" key="8">
    <source>
        <dbReference type="ARBA" id="ARBA00022801"/>
    </source>
</evidence>
<keyword evidence="9" id="KW-0720">Serine protease</keyword>
<evidence type="ECO:0000256" key="5">
    <source>
        <dbReference type="ARBA" id="ARBA00022572"/>
    </source>
</evidence>
<dbReference type="Gene3D" id="2.10.25.10">
    <property type="entry name" value="Laminin"/>
    <property type="match status" value="2"/>
</dbReference>
<sequence>MGLPVARLQLSCVDPCGSSPCRNGGTCSAARDLCSRHCSCPEEFAGEACEAAKCFDGSLYEYFETGKSWARIHQGIVQECTCVHSQVECRPAPSTGCTTNPCLHSRLCRKITSTGETVCECQKPFVGRDCNIDPNQRCYRGNATNYKGVMKKTTSGHHCLPWNSDLLYEELHSDTVENHVQLGLGPHSYCRNPDEDVKPWCYVIQGDTMSWGYCNVTFCASRRRVIPNPEISEEFAVVRRSCGRRHKKRSFVWPRILGGSVALPGSHPWLAAIYMENNFCAGSLIRACWVVTSAHCFANSPPKSTIRVVLGQHFFNKTTDITQEFEVEKYIMFPDYTVYNPTENDIALVKLKKVNRRCAAKSQFVQPVCLPENGLTFPDNCKCQIAGWGHLHENASSYSRVLQEATIPIIPDYKCQHYDVYGAEISENMFCAGYLDSKSDACQGDSGGPLACEKDGISYLYGIISWGDGCGRAKKPGVYTRVTKYLDWINEKTAPKD</sequence>
<dbReference type="InterPro" id="IPR000742">
    <property type="entry name" value="EGF"/>
</dbReference>
<evidence type="ECO:0000256" key="3">
    <source>
        <dbReference type="ARBA" id="ARBA00022525"/>
    </source>
</evidence>
<dbReference type="PIRSF" id="PIRSF001143">
    <property type="entry name" value="Factor_X"/>
    <property type="match status" value="1"/>
</dbReference>
<dbReference type="PRINTS" id="PR00018">
    <property type="entry name" value="KRINGLE"/>
</dbReference>
<evidence type="ECO:0000259" key="17">
    <source>
        <dbReference type="PROSITE" id="PS51091"/>
    </source>
</evidence>
<dbReference type="InterPro" id="IPR001254">
    <property type="entry name" value="Trypsin_dom"/>
</dbReference>
<feature type="domain" description="Kringle" evidence="15">
    <location>
        <begin position="137"/>
        <end position="219"/>
    </location>
</feature>
<keyword evidence="18" id="KW-1185">Reference proteome</keyword>
<dbReference type="PROSITE" id="PS50240">
    <property type="entry name" value="TRYPSIN_DOM"/>
    <property type="match status" value="1"/>
</dbReference>